<dbReference type="InterPro" id="IPR050413">
    <property type="entry name" value="TCR_beta_variable"/>
</dbReference>
<keyword evidence="1" id="KW-0732">Signal</keyword>
<evidence type="ECO:0000256" key="1">
    <source>
        <dbReference type="ARBA" id="ARBA00022729"/>
    </source>
</evidence>
<protein>
    <recommendedName>
        <fullName evidence="3">Ig-like domain-containing protein</fullName>
    </recommendedName>
</protein>
<dbReference type="Ensembl" id="ENSGACT00000071457.1">
    <property type="protein sequence ID" value="ENSGACP00000067648.1"/>
    <property type="gene ID" value="ENSGACG00000036306.1"/>
</dbReference>
<feature type="domain" description="Ig-like" evidence="3">
    <location>
        <begin position="30"/>
        <end position="138"/>
    </location>
</feature>
<dbReference type="InterPro" id="IPR007110">
    <property type="entry name" value="Ig-like_dom"/>
</dbReference>
<evidence type="ECO:0000313" key="5">
    <source>
        <dbReference type="Proteomes" id="UP000007635"/>
    </source>
</evidence>
<keyword evidence="2" id="KW-0391">Immunity</keyword>
<dbReference type="GO" id="GO:0002376">
    <property type="term" value="P:immune system process"/>
    <property type="evidence" value="ECO:0007669"/>
    <property type="project" value="UniProtKB-KW"/>
</dbReference>
<dbReference type="Proteomes" id="UP000007635">
    <property type="component" value="Chromosome XV"/>
</dbReference>
<dbReference type="GeneTree" id="ENSGT01110000267342"/>
<dbReference type="AlphaFoldDB" id="A0AAQ4RXL3"/>
<dbReference type="PANTHER" id="PTHR23268">
    <property type="entry name" value="T-CELL RECEPTOR BETA CHAIN"/>
    <property type="match status" value="1"/>
</dbReference>
<evidence type="ECO:0000259" key="3">
    <source>
        <dbReference type="PROSITE" id="PS50835"/>
    </source>
</evidence>
<dbReference type="GO" id="GO:0007166">
    <property type="term" value="P:cell surface receptor signaling pathway"/>
    <property type="evidence" value="ECO:0007669"/>
    <property type="project" value="TreeGrafter"/>
</dbReference>
<dbReference type="InterPro" id="IPR013783">
    <property type="entry name" value="Ig-like_fold"/>
</dbReference>
<reference evidence="4 5" key="1">
    <citation type="journal article" date="2021" name="G3 (Bethesda)">
        <title>Improved contiguity of the threespine stickleback genome using long-read sequencing.</title>
        <authorList>
            <person name="Nath S."/>
            <person name="Shaw D.E."/>
            <person name="White M.A."/>
        </authorList>
    </citation>
    <scope>NUCLEOTIDE SEQUENCE [LARGE SCALE GENOMIC DNA]</scope>
    <source>
        <strain evidence="4 5">Lake Benthic</strain>
    </source>
</reference>
<dbReference type="Gene3D" id="2.60.40.10">
    <property type="entry name" value="Immunoglobulins"/>
    <property type="match status" value="1"/>
</dbReference>
<accession>A0AAQ4RXL3</accession>
<proteinExistence type="predicted"/>
<reference evidence="4" key="2">
    <citation type="submission" date="2025-08" db="UniProtKB">
        <authorList>
            <consortium name="Ensembl"/>
        </authorList>
    </citation>
    <scope>IDENTIFICATION</scope>
</reference>
<sequence>MIRSTHGTALLVRVVSSINSVLFNCFLAEPSKNSVAQSPGALIKHPGEEVRIDCNHSNTDFNMIQWYKQSAGESDMLLVGYVRFNFPVLEAPFKDSYNVSGNGGSRACLHIPKPGVPEDGAVYFCAASRAQCCTAPSL</sequence>
<dbReference type="PANTHER" id="PTHR23268:SF102">
    <property type="entry name" value="IMMUNOGLOBULIN V-SET DOMAIN-CONTAINING PROTEIN"/>
    <property type="match status" value="1"/>
</dbReference>
<evidence type="ECO:0000256" key="2">
    <source>
        <dbReference type="ARBA" id="ARBA00022859"/>
    </source>
</evidence>
<dbReference type="SUPFAM" id="SSF48726">
    <property type="entry name" value="Immunoglobulin"/>
    <property type="match status" value="1"/>
</dbReference>
<evidence type="ECO:0000313" key="4">
    <source>
        <dbReference type="Ensembl" id="ENSGACP00000067648.1"/>
    </source>
</evidence>
<organism evidence="4 5">
    <name type="scientific">Gasterosteus aculeatus aculeatus</name>
    <name type="common">three-spined stickleback</name>
    <dbReference type="NCBI Taxonomy" id="481459"/>
    <lineage>
        <taxon>Eukaryota</taxon>
        <taxon>Metazoa</taxon>
        <taxon>Chordata</taxon>
        <taxon>Craniata</taxon>
        <taxon>Vertebrata</taxon>
        <taxon>Euteleostomi</taxon>
        <taxon>Actinopterygii</taxon>
        <taxon>Neopterygii</taxon>
        <taxon>Teleostei</taxon>
        <taxon>Neoteleostei</taxon>
        <taxon>Acanthomorphata</taxon>
        <taxon>Eupercaria</taxon>
        <taxon>Perciformes</taxon>
        <taxon>Cottioidei</taxon>
        <taxon>Gasterosteales</taxon>
        <taxon>Gasterosteidae</taxon>
        <taxon>Gasterosteus</taxon>
    </lineage>
</organism>
<name>A0AAQ4RXL3_GASAC</name>
<reference evidence="4" key="3">
    <citation type="submission" date="2025-09" db="UniProtKB">
        <authorList>
            <consortium name="Ensembl"/>
        </authorList>
    </citation>
    <scope>IDENTIFICATION</scope>
</reference>
<keyword evidence="5" id="KW-1185">Reference proteome</keyword>
<dbReference type="InterPro" id="IPR013106">
    <property type="entry name" value="Ig_V-set"/>
</dbReference>
<dbReference type="GO" id="GO:0005886">
    <property type="term" value="C:plasma membrane"/>
    <property type="evidence" value="ECO:0007669"/>
    <property type="project" value="TreeGrafter"/>
</dbReference>
<dbReference type="InterPro" id="IPR036179">
    <property type="entry name" value="Ig-like_dom_sf"/>
</dbReference>
<dbReference type="PROSITE" id="PS50835">
    <property type="entry name" value="IG_LIKE"/>
    <property type="match status" value="1"/>
</dbReference>
<dbReference type="Pfam" id="PF07686">
    <property type="entry name" value="V-set"/>
    <property type="match status" value="1"/>
</dbReference>